<feature type="compositionally biased region" description="Low complexity" evidence="1">
    <location>
        <begin position="2794"/>
        <end position="2812"/>
    </location>
</feature>
<dbReference type="InterPro" id="IPR051246">
    <property type="entry name" value="WDR48"/>
</dbReference>
<keyword evidence="2" id="KW-0812">Transmembrane</keyword>
<keyword evidence="4" id="KW-1185">Reference proteome</keyword>
<feature type="transmembrane region" description="Helical" evidence="2">
    <location>
        <begin position="2543"/>
        <end position="2568"/>
    </location>
</feature>
<evidence type="ECO:0000313" key="4">
    <source>
        <dbReference type="Proteomes" id="UP000613740"/>
    </source>
</evidence>
<dbReference type="InterPro" id="IPR011050">
    <property type="entry name" value="Pectin_lyase_fold/virulence"/>
</dbReference>
<dbReference type="SMART" id="SM00710">
    <property type="entry name" value="PbH1"/>
    <property type="match status" value="14"/>
</dbReference>
<evidence type="ECO:0000256" key="2">
    <source>
        <dbReference type="SAM" id="Phobius"/>
    </source>
</evidence>
<name>A0A836B5V5_9CHLO</name>
<proteinExistence type="predicted"/>
<dbReference type="GO" id="GO:0043130">
    <property type="term" value="F:ubiquitin binding"/>
    <property type="evidence" value="ECO:0007669"/>
    <property type="project" value="TreeGrafter"/>
</dbReference>
<feature type="region of interest" description="Disordered" evidence="1">
    <location>
        <begin position="2777"/>
        <end position="2812"/>
    </location>
</feature>
<feature type="compositionally biased region" description="Low complexity" evidence="1">
    <location>
        <begin position="95"/>
        <end position="111"/>
    </location>
</feature>
<feature type="region of interest" description="Disordered" evidence="1">
    <location>
        <begin position="263"/>
        <end position="298"/>
    </location>
</feature>
<feature type="region of interest" description="Disordered" evidence="1">
    <location>
        <begin position="1700"/>
        <end position="1733"/>
    </location>
</feature>
<sequence length="2832" mass="286853">MVTWWCNDNLQGFNATTDSFLPAGPDIAGWRWRYGTDGTADLYSPFKHPELTVHGNEGINATYQLIFETAWRCLAATEAGGGSPPGGDEPPTLPPLEAHQPPLLPLQHPATAQPPSPAAELGGTGTARGVVCSVVLRGGGSMRAAGVEAALLTDARLRCTRADNSGNNSSDPDPVQVEVGPILARFFESHSSAASGVTLVTAVQHERPHWGVAFMGLASVTLKDVVLEGLPLSTAAPLVECRGCGSLTLDGLRISGLQPPAADGGGGELYGGGSGGTAMASGGPLQQEPPGDTGRAVGDATQQAPFAAAAADAGSPGVHGAIAASGLAWAAVRNTQCSNVTGATWFACLSLEFGSATPSGVTEAYAASGTLTIERSSFIGNTVVGDVAEDAPSLEANGLPVTGAVSVNSTQAGALRSVVIRDSAFEGNTGRVGAAIRIETAMPLLDLFVASNTSVSGNTAGVKDWLACALSLVQRGATNGTLGRVVLEQGSRVDDNVATHGRGAGLCVGAGVRSLELRSGSSISRNTAPMSTGIFIAGEAENITFADSRADENAGDCAVLEQWGEKRGCNLLVSNSSVSRNRAEYGAGFCGGLFATVAIVKGSRVEQQRSIYGGTVLYMQSDQALQLLVVDGDGTCVCDNAVTPVDDTWHWGTCFDILGGIGAIVMSGGARISSNVGAYSGVVSTPFTGSITLSRATINHNRATQMGAGVFSIYNPDLPLPRFEVLDGSILENNTTPQNGGVLLAGSLGLLRVDGRSAIVNNQAPQGLGGAFALTAATTDSSSEDSSGDLLAGRVALIEISGGSYVTGNQAKAGGFAYVPSGTGDIKISGGAAVESNWATDQSGGFLCADSVKGTVSVRGNGTRLCKNAAIENGGAVYGAKGIFGGVHVLEGATVCGNFGSEGGALWGQTVGPVSISGPGSSLVDNMARRDGGAVWSSILWEAEVSDGGVVARNRARSGDGGAFRADYVGSMAVTSGATISRCTAGADGGFVAAARIRHLRLSGATVTGCQAGDSGGFAAMQTLPKTMVVEGGTTVDGCTAEAGTGGVFSIKAPTTDSLLLDRVREDVASGAPTAAVTVRVQDSRFIGCSAELGGGVLAVAAAPVFGAAAVRPVSDRIPLNLSIAASSFSGCASTSGPGGAVSLSAPASGAVTLSASVTASSFDSCSAAWGGAVSISCQPVESSSVASAGGQQAVVGGGAAAAAAGLIVQDSAFSRCVCRGGGGAALAAGSCPVYVRRSNFSSNLAEGGSGASIWSRFLQEPAAVWHSGNQQQQGGMMLEVTDSHFRNETARAGCGGSIYAETAAAASVRLTRSIWSGCTAASGGGLCLVARSGGAQATVTGCSFDACRASGGLADGSGGGAVLASLSAGPNSTVAVGDTQITRCRATACIGGAALADVAPGSGLTLLRVNASDNSATHAGAVAARCASSRGGSGTTCGEAPLLRVIESRLTSNQAAGLGGALLVPYGASALALRSVLEGNAAAAGGAVGALGCDSLSVINSSLAGGTATALGGGLAARACRRVFVSGSSVRSNSAPTGAGLLLAGGITNAGDAELLSQSSLDIAVVLSASPALAQTYSALVLASSISSNTAGASANGTTAAASSTAVAGYRRYGSHGGGLFVMGDTSVALAGCDLARGNRAFVGSAVASTQRCSAGAAASNQSLLMLGAKHDEQWAALESAARGGCALLALSDTALPAPPSSAAAAAEPAAQQATSQMQHDNTGAGTDGASSVSVWMQDTASSALRVRCGTGEQAARESDGCTTASAGVGTTGQRRACQLANQLAACAALYAGGVAGGARSGAGALLVVPPTHMVLTEPAAAGDEQLTAERDTTTNALVAAPEALSRVLRWRPGQALNLSIALTTALGQPADKDLLPYNVALSVQPLLETAASGARFQSPPWAGMPVAALDPGFSSGRSLTVPVTRGVARWPDVLVHGWPGRYVLTFAATAQVDSALYPITPLHVELELLPCDQGETLDTGMTSQPGALPTWLSCTACDVKAVGLWRDSRPLLQSLTNLTAPAFLHEISQLAQSTLRDEGACLACPEDANCEGGPVLVPKQGYWHSAPDSALFHECPQASACGDGSAMGHWEELMEGVGVQHANTPDQQQPADDLDARSAWLARCQEDGYALLSQLQARTGLQSANLSLQELQDAAVAAYGLGDISSSTTGGPVCRMFGLAADNNASYMQQQCAPGYTGTLCAACQARYFINSEWECKRCPPLARTIGLAIVAFLASVALVLYTTFTNAKENFGEDDEDAETLPSKTEDAAEEAASPRGPGAVPSSRLAAAVATTGQRAATDEEETGVADIVKLLIVHFQYFIIICRLQIPYPDSITSWQGVISSLTGTESVVAYSTSCLVPSAASGGQAAMQLLGALFIPCTAIAVAMMLWAVRVQAIVAVAHDSQLAAGAGAGAAAGTAAGNSATSLVPRSPSSLAPAVRALSAKVGTMVRQLSLKIHGGRTSLFQRMDAALSLGKQLAVLLLIAVFIMYPGWANASLSIFACYIVDDGAGSYADRQKATAPWGYWIRDMNTACYAGTHMAVWVPVGAVCTIVFCFCPPTTSLALMITHRKRLHEPAVEQRYGFLYKRYKPHRYWWEAVLQMQELSLVAVEVFARALDTAQQALLMLVAFMLIATINSTFAPLRTRLMGLLEFISLSTLCLTVALSLYFIVSTDLGPGAADVVGALIVAINVGLFLGFVIVIVRKSLPKVKGKIERVLSQSSLRRRSSVVAREESKLLGSLVGVRATAGSGSGAGPSPLRSRYLSRHAHLTQAAEGASAKGRGSTERPWGATTAAQQQQQQQQQAAADIQTEAASLPDVEIFIAGADDG</sequence>
<accession>A0A836B5V5</accession>
<feature type="region of interest" description="Disordered" evidence="1">
    <location>
        <begin position="2254"/>
        <end position="2287"/>
    </location>
</feature>
<feature type="compositionally biased region" description="Low complexity" evidence="1">
    <location>
        <begin position="1700"/>
        <end position="1717"/>
    </location>
</feature>
<feature type="transmembrane region" description="Helical" evidence="2">
    <location>
        <begin position="2224"/>
        <end position="2244"/>
    </location>
</feature>
<feature type="transmembrane region" description="Helical" evidence="2">
    <location>
        <begin position="2653"/>
        <end position="2674"/>
    </location>
</feature>
<dbReference type="EMBL" id="JAEHOD010000017">
    <property type="protein sequence ID" value="KAG2448430.1"/>
    <property type="molecule type" value="Genomic_DNA"/>
</dbReference>
<feature type="transmembrane region" description="Helical" evidence="2">
    <location>
        <begin position="2371"/>
        <end position="2395"/>
    </location>
</feature>
<feature type="transmembrane region" description="Helical" evidence="2">
    <location>
        <begin position="2686"/>
        <end position="2706"/>
    </location>
</feature>
<keyword evidence="2" id="KW-1133">Transmembrane helix</keyword>
<feature type="transmembrane region" description="Helical" evidence="2">
    <location>
        <begin position="2626"/>
        <end position="2646"/>
    </location>
</feature>
<evidence type="ECO:0000256" key="1">
    <source>
        <dbReference type="SAM" id="MobiDB-lite"/>
    </source>
</evidence>
<reference evidence="3" key="1">
    <citation type="journal article" date="2020" name="bioRxiv">
        <title>Comparative genomics of Chlamydomonas.</title>
        <authorList>
            <person name="Craig R.J."/>
            <person name="Hasan A.R."/>
            <person name="Ness R.W."/>
            <person name="Keightley P.D."/>
        </authorList>
    </citation>
    <scope>NUCLEOTIDE SEQUENCE</scope>
    <source>
        <strain evidence="3">CCAP 11/173</strain>
    </source>
</reference>
<dbReference type="Proteomes" id="UP000613740">
    <property type="component" value="Unassembled WGS sequence"/>
</dbReference>
<dbReference type="PANTHER" id="PTHR19862">
    <property type="entry name" value="WD REPEAT-CONTAINING PROTEIN 48"/>
    <property type="match status" value="1"/>
</dbReference>
<feature type="compositionally biased region" description="Gly residues" evidence="1">
    <location>
        <begin position="263"/>
        <end position="276"/>
    </location>
</feature>
<feature type="region of interest" description="Disordered" evidence="1">
    <location>
        <begin position="77"/>
        <end position="124"/>
    </location>
</feature>
<feature type="compositionally biased region" description="Polar residues" evidence="1">
    <location>
        <begin position="1718"/>
        <end position="1733"/>
    </location>
</feature>
<dbReference type="OrthoDB" id="547225at2759"/>
<organism evidence="3 4">
    <name type="scientific">Chlamydomonas schloesseri</name>
    <dbReference type="NCBI Taxonomy" id="2026947"/>
    <lineage>
        <taxon>Eukaryota</taxon>
        <taxon>Viridiplantae</taxon>
        <taxon>Chlorophyta</taxon>
        <taxon>core chlorophytes</taxon>
        <taxon>Chlorophyceae</taxon>
        <taxon>CS clade</taxon>
        <taxon>Chlamydomonadales</taxon>
        <taxon>Chlamydomonadaceae</taxon>
        <taxon>Chlamydomonas</taxon>
    </lineage>
</organism>
<gene>
    <name evidence="3" type="ORF">HYH02_006322</name>
</gene>
<comment type="caution">
    <text evidence="3">The sequence shown here is derived from an EMBL/GenBank/DDBJ whole genome shotgun (WGS) entry which is preliminary data.</text>
</comment>
<dbReference type="SUPFAM" id="SSF51126">
    <property type="entry name" value="Pectin lyase-like"/>
    <property type="match status" value="1"/>
</dbReference>
<evidence type="ECO:0000313" key="3">
    <source>
        <dbReference type="EMBL" id="KAG2448430.1"/>
    </source>
</evidence>
<dbReference type="GO" id="GO:0000724">
    <property type="term" value="P:double-strand break repair via homologous recombination"/>
    <property type="evidence" value="ECO:0007669"/>
    <property type="project" value="TreeGrafter"/>
</dbReference>
<keyword evidence="2" id="KW-0472">Membrane</keyword>
<dbReference type="PANTHER" id="PTHR19862:SF14">
    <property type="entry name" value="WD REPEAT-CONTAINING PROTEIN 48"/>
    <property type="match status" value="1"/>
</dbReference>
<feature type="transmembrane region" description="Helical" evidence="2">
    <location>
        <begin position="2473"/>
        <end position="2493"/>
    </location>
</feature>
<protein>
    <submittedName>
        <fullName evidence="3">Uncharacterized protein</fullName>
    </submittedName>
</protein>
<dbReference type="InterPro" id="IPR006626">
    <property type="entry name" value="PbH1"/>
</dbReference>